<dbReference type="EC" id="7.1.1.2" evidence="3"/>
<evidence type="ECO:0000256" key="13">
    <source>
        <dbReference type="ARBA" id="ARBA00023136"/>
    </source>
</evidence>
<evidence type="ECO:0000256" key="10">
    <source>
        <dbReference type="ARBA" id="ARBA00022989"/>
    </source>
</evidence>
<geneLocation type="mitochondrion" evidence="17"/>
<dbReference type="EMBL" id="OL677991">
    <property type="protein sequence ID" value="UZZ43633.1"/>
    <property type="molecule type" value="Genomic_DNA"/>
</dbReference>
<sequence>MINLLNFSIISLTLMMLFIKHPLMMGLIILIQTLLISLICGFMMPSFWFSYILFLVFLGGLLVIFIYISTLISNKMFKFSYKLMLFSLISLVLFLINKYYMNQINNLEMLEFYEHMGYMEKTLNLSKLYNNYSFKLTMMMIIYLFITLIAVVMINNIKYGPLRKIN</sequence>
<comment type="subcellular location">
    <subcellularLocation>
        <location evidence="1">Mitochondrion membrane</location>
        <topology evidence="1">Multi-pass membrane protein</topology>
    </subcellularLocation>
</comment>
<organism evidence="17">
    <name type="scientific">Glossosoma caudatum</name>
    <dbReference type="NCBI Taxonomy" id="2904899"/>
    <lineage>
        <taxon>Eukaryota</taxon>
        <taxon>Metazoa</taxon>
        <taxon>Ecdysozoa</taxon>
        <taxon>Arthropoda</taxon>
        <taxon>Hexapoda</taxon>
        <taxon>Insecta</taxon>
        <taxon>Pterygota</taxon>
        <taxon>Neoptera</taxon>
        <taxon>Endopterygota</taxon>
        <taxon>Trichoptera</taxon>
        <taxon>Integripalpia</taxon>
        <taxon>Glossosomatoidea</taxon>
        <taxon>Glossosomatidae</taxon>
        <taxon>Glossosomatinae</taxon>
        <taxon>Glossosomatini</taxon>
        <taxon>Glossosoma</taxon>
    </lineage>
</organism>
<comment type="similarity">
    <text evidence="2">Belongs to the complex I subunit 6 family.</text>
</comment>
<keyword evidence="8" id="KW-1278">Translocase</keyword>
<comment type="catalytic activity">
    <reaction evidence="15">
        <text>a ubiquinone + NADH + 5 H(+)(in) = a ubiquinol + NAD(+) + 4 H(+)(out)</text>
        <dbReference type="Rhea" id="RHEA:29091"/>
        <dbReference type="Rhea" id="RHEA-COMP:9565"/>
        <dbReference type="Rhea" id="RHEA-COMP:9566"/>
        <dbReference type="ChEBI" id="CHEBI:15378"/>
        <dbReference type="ChEBI" id="CHEBI:16389"/>
        <dbReference type="ChEBI" id="CHEBI:17976"/>
        <dbReference type="ChEBI" id="CHEBI:57540"/>
        <dbReference type="ChEBI" id="CHEBI:57945"/>
        <dbReference type="EC" id="7.1.1.2"/>
    </reaction>
</comment>
<dbReference type="GO" id="GO:0008137">
    <property type="term" value="F:NADH dehydrogenase (ubiquinone) activity"/>
    <property type="evidence" value="ECO:0007669"/>
    <property type="project" value="UniProtKB-EC"/>
</dbReference>
<keyword evidence="7 16" id="KW-0812">Transmembrane</keyword>
<evidence type="ECO:0000256" key="5">
    <source>
        <dbReference type="ARBA" id="ARBA00022448"/>
    </source>
</evidence>
<dbReference type="InterPro" id="IPR050269">
    <property type="entry name" value="ComplexI_Subunit6"/>
</dbReference>
<reference evidence="17" key="1">
    <citation type="submission" date="2021-11" db="EMBL/GenBank/DDBJ databases">
        <authorList>
            <person name="Ge X.-Y."/>
            <person name="Peng L."/>
            <person name="Sun C.-H."/>
            <person name="Wang B.-X."/>
        </authorList>
    </citation>
    <scope>NUCLEOTIDE SEQUENCE</scope>
</reference>
<evidence type="ECO:0000256" key="6">
    <source>
        <dbReference type="ARBA" id="ARBA00022660"/>
    </source>
</evidence>
<evidence type="ECO:0000256" key="14">
    <source>
        <dbReference type="ARBA" id="ARBA00031019"/>
    </source>
</evidence>
<accession>A0A9E8RSH9</accession>
<dbReference type="AlphaFoldDB" id="A0A9E8RSH9"/>
<evidence type="ECO:0000256" key="1">
    <source>
        <dbReference type="ARBA" id="ARBA00004225"/>
    </source>
</evidence>
<keyword evidence="13 16" id="KW-0472">Membrane</keyword>
<feature type="transmembrane region" description="Helical" evidence="16">
    <location>
        <begin position="50"/>
        <end position="71"/>
    </location>
</feature>
<dbReference type="CTD" id="4541"/>
<evidence type="ECO:0000313" key="17">
    <source>
        <dbReference type="EMBL" id="UZZ43633.1"/>
    </source>
</evidence>
<feature type="transmembrane region" description="Helical" evidence="16">
    <location>
        <begin position="83"/>
        <end position="101"/>
    </location>
</feature>
<evidence type="ECO:0000256" key="12">
    <source>
        <dbReference type="ARBA" id="ARBA00023128"/>
    </source>
</evidence>
<evidence type="ECO:0000256" key="3">
    <source>
        <dbReference type="ARBA" id="ARBA00012944"/>
    </source>
</evidence>
<keyword evidence="5" id="KW-0813">Transport</keyword>
<protein>
    <recommendedName>
        <fullName evidence="4">NADH-ubiquinone oxidoreductase chain 6</fullName>
        <ecNumber evidence="3">7.1.1.2</ecNumber>
    </recommendedName>
    <alternativeName>
        <fullName evidence="14">NADH dehydrogenase subunit 6</fullName>
    </alternativeName>
</protein>
<keyword evidence="10 16" id="KW-1133">Transmembrane helix</keyword>
<keyword evidence="12 17" id="KW-0496">Mitochondrion</keyword>
<evidence type="ECO:0000256" key="16">
    <source>
        <dbReference type="SAM" id="Phobius"/>
    </source>
</evidence>
<feature type="transmembrane region" description="Helical" evidence="16">
    <location>
        <begin position="132"/>
        <end position="154"/>
    </location>
</feature>
<keyword evidence="11" id="KW-0520">NAD</keyword>
<evidence type="ECO:0000256" key="2">
    <source>
        <dbReference type="ARBA" id="ARBA00005698"/>
    </source>
</evidence>
<proteinExistence type="inferred from homology"/>
<evidence type="ECO:0000256" key="7">
    <source>
        <dbReference type="ARBA" id="ARBA00022692"/>
    </source>
</evidence>
<evidence type="ECO:0000256" key="15">
    <source>
        <dbReference type="ARBA" id="ARBA00049551"/>
    </source>
</evidence>
<reference evidence="17" key="2">
    <citation type="journal article" date="2022" name="Syst. Entomol.">
        <title>Massive gene rearrangements of mitochondrial genomes and implications for the phylogeny of Trichoptera (Insecta).</title>
        <authorList>
            <person name="Ge X."/>
            <person name="Peng L."/>
            <person name="Vogler A.P."/>
            <person name="Morse J.C."/>
            <person name="Yang L."/>
            <person name="Sun C."/>
            <person name="Wang B."/>
        </authorList>
    </citation>
    <scope>NUCLEOTIDE SEQUENCE</scope>
</reference>
<dbReference type="GO" id="GO:0031966">
    <property type="term" value="C:mitochondrial membrane"/>
    <property type="evidence" value="ECO:0007669"/>
    <property type="project" value="UniProtKB-SubCell"/>
</dbReference>
<dbReference type="GeneID" id="77424684"/>
<name>A0A9E8RSH9_9NEOP</name>
<keyword evidence="6" id="KW-0679">Respiratory chain</keyword>
<dbReference type="PANTHER" id="PTHR11435:SF1">
    <property type="entry name" value="NADH-UBIQUINONE OXIDOREDUCTASE CHAIN 6"/>
    <property type="match status" value="1"/>
</dbReference>
<dbReference type="PANTHER" id="PTHR11435">
    <property type="entry name" value="NADH UBIQUINONE OXIDOREDUCTASE SUBUNIT ND6"/>
    <property type="match status" value="1"/>
</dbReference>
<evidence type="ECO:0000256" key="11">
    <source>
        <dbReference type="ARBA" id="ARBA00023027"/>
    </source>
</evidence>
<keyword evidence="9" id="KW-0249">Electron transport</keyword>
<dbReference type="RefSeq" id="YP_010585910.1">
    <property type="nucleotide sequence ID" value="NC_069234.1"/>
</dbReference>
<gene>
    <name evidence="17" type="primary">ND6</name>
</gene>
<evidence type="ECO:0000256" key="8">
    <source>
        <dbReference type="ARBA" id="ARBA00022967"/>
    </source>
</evidence>
<feature type="transmembrane region" description="Helical" evidence="16">
    <location>
        <begin position="21"/>
        <end position="44"/>
    </location>
</feature>
<evidence type="ECO:0000256" key="9">
    <source>
        <dbReference type="ARBA" id="ARBA00022982"/>
    </source>
</evidence>
<evidence type="ECO:0000256" key="4">
    <source>
        <dbReference type="ARBA" id="ARBA00021095"/>
    </source>
</evidence>